<accession>A0ACC7MIB2</accession>
<proteinExistence type="predicted"/>
<name>A0ACC7MIB2_9BURK</name>
<dbReference type="Proteomes" id="UP001168096">
    <property type="component" value="Unassembled WGS sequence"/>
</dbReference>
<evidence type="ECO:0000313" key="1">
    <source>
        <dbReference type="EMBL" id="MFJ1469561.1"/>
    </source>
</evidence>
<reference evidence="1" key="1">
    <citation type="submission" date="2024-11" db="EMBL/GenBank/DDBJ databases">
        <title>Description of Massilia orientalis sp. nov., isolated from rhizosphere soil of Ageratina adenophora.</title>
        <authorList>
            <person name="Wang Y."/>
        </authorList>
    </citation>
    <scope>NUCLEOTIDE SEQUENCE</scope>
    <source>
        <strain evidence="1">YIM B02787</strain>
    </source>
</reference>
<evidence type="ECO:0000313" key="2">
    <source>
        <dbReference type="Proteomes" id="UP001168096"/>
    </source>
</evidence>
<dbReference type="EMBL" id="JASNRB020000010">
    <property type="protein sequence ID" value="MFJ1469561.1"/>
    <property type="molecule type" value="Genomic_DNA"/>
</dbReference>
<keyword evidence="2" id="KW-1185">Reference proteome</keyword>
<sequence length="289" mass="31676">MAWRKPEQDAIPHIHSTEPSYKGVKKTFRFEKLLLETEMSIRPPIAEHSALLIRYLVVFLIGYFLLTVHAGADIHKKVDAADPVPKIEPGKAKLVDLASLPPPLRRAVDDDMRRLRAGDGVLYGDMTSEEAHDLESADWRALPPEGALDRFIAHATVPPADVAASDLAGYTLAGVVPEGPGQDGPWSSVKRVYRRPDGVLVMLHEWAYVAEGGGVLGVRELMNASVRHGTARCPAQFAIRRAPTGQVVSELRWFTDAKVFTLSVAQDVLADGGKDHGKAWMLRLAEAIE</sequence>
<comment type="caution">
    <text evidence="1">The sequence shown here is derived from an EMBL/GenBank/DDBJ whole genome shotgun (WGS) entry which is preliminary data.</text>
</comment>
<gene>
    <name evidence="1" type="ORF">QPK29_017760</name>
</gene>
<protein>
    <submittedName>
        <fullName evidence="1">Uncharacterized protein</fullName>
    </submittedName>
</protein>
<organism evidence="1 2">
    <name type="scientific">Massilia orientalis</name>
    <dbReference type="NCBI Taxonomy" id="3050128"/>
    <lineage>
        <taxon>Bacteria</taxon>
        <taxon>Pseudomonadati</taxon>
        <taxon>Pseudomonadota</taxon>
        <taxon>Betaproteobacteria</taxon>
        <taxon>Burkholderiales</taxon>
        <taxon>Oxalobacteraceae</taxon>
        <taxon>Telluria group</taxon>
        <taxon>Massilia</taxon>
    </lineage>
</organism>